<comment type="caution">
    <text evidence="1">The sequence shown here is derived from an EMBL/GenBank/DDBJ whole genome shotgun (WGS) entry which is preliminary data.</text>
</comment>
<sequence>MVVSQSRRSEGKTDQTIFFTNFPESFGKYALWKLFAFCGRVKDVFILGKKARWEKSSDGNHKMGKGGFIDVGKGLGVVVTEVEGTRGNHGRKDKATIVQYVNQEHERMGGEAFNKLENGDHDWKSCCCLKKGLCDELVKH</sequence>
<reference evidence="1 2" key="1">
    <citation type="submission" date="2024-01" db="EMBL/GenBank/DDBJ databases">
        <title>The genomes of 5 underutilized Papilionoideae crops provide insights into root nodulation and disease resistanc.</title>
        <authorList>
            <person name="Jiang F."/>
        </authorList>
    </citation>
    <scope>NUCLEOTIDE SEQUENCE [LARGE SCALE GENOMIC DNA]</scope>
    <source>
        <strain evidence="1">DUOXIRENSHENG_FW03</strain>
        <tissue evidence="1">Leaves</tissue>
    </source>
</reference>
<protein>
    <recommendedName>
        <fullName evidence="3">RRM domain-containing protein</fullName>
    </recommendedName>
</protein>
<evidence type="ECO:0000313" key="2">
    <source>
        <dbReference type="Proteomes" id="UP001386955"/>
    </source>
</evidence>
<evidence type="ECO:0008006" key="3">
    <source>
        <dbReference type="Google" id="ProtNLM"/>
    </source>
</evidence>
<gene>
    <name evidence="1" type="ORF">VNO78_08622</name>
</gene>
<dbReference type="AlphaFoldDB" id="A0AAN9SV55"/>
<keyword evidence="2" id="KW-1185">Reference proteome</keyword>
<dbReference type="InterPro" id="IPR035979">
    <property type="entry name" value="RBD_domain_sf"/>
</dbReference>
<name>A0AAN9SV55_PSOTE</name>
<proteinExistence type="predicted"/>
<dbReference type="Proteomes" id="UP001386955">
    <property type="component" value="Unassembled WGS sequence"/>
</dbReference>
<organism evidence="1 2">
    <name type="scientific">Psophocarpus tetragonolobus</name>
    <name type="common">Winged bean</name>
    <name type="synonym">Dolichos tetragonolobus</name>
    <dbReference type="NCBI Taxonomy" id="3891"/>
    <lineage>
        <taxon>Eukaryota</taxon>
        <taxon>Viridiplantae</taxon>
        <taxon>Streptophyta</taxon>
        <taxon>Embryophyta</taxon>
        <taxon>Tracheophyta</taxon>
        <taxon>Spermatophyta</taxon>
        <taxon>Magnoliopsida</taxon>
        <taxon>eudicotyledons</taxon>
        <taxon>Gunneridae</taxon>
        <taxon>Pentapetalae</taxon>
        <taxon>rosids</taxon>
        <taxon>fabids</taxon>
        <taxon>Fabales</taxon>
        <taxon>Fabaceae</taxon>
        <taxon>Papilionoideae</taxon>
        <taxon>50 kb inversion clade</taxon>
        <taxon>NPAAA clade</taxon>
        <taxon>indigoferoid/millettioid clade</taxon>
        <taxon>Phaseoleae</taxon>
        <taxon>Psophocarpus</taxon>
    </lineage>
</organism>
<dbReference type="EMBL" id="JAYMYS010000002">
    <property type="protein sequence ID" value="KAK7406984.1"/>
    <property type="molecule type" value="Genomic_DNA"/>
</dbReference>
<dbReference type="GO" id="GO:0003676">
    <property type="term" value="F:nucleic acid binding"/>
    <property type="evidence" value="ECO:0007669"/>
    <property type="project" value="InterPro"/>
</dbReference>
<accession>A0AAN9SV55</accession>
<evidence type="ECO:0000313" key="1">
    <source>
        <dbReference type="EMBL" id="KAK7406984.1"/>
    </source>
</evidence>
<dbReference type="SUPFAM" id="SSF54928">
    <property type="entry name" value="RNA-binding domain, RBD"/>
    <property type="match status" value="1"/>
</dbReference>